<reference evidence="12" key="1">
    <citation type="submission" date="2023-01" db="EMBL/GenBank/DDBJ databases">
        <title>Oxazolidinone resistance genes in florfenicol resistant enterococci from beef cattle and veal calves at slaughter.</title>
        <authorList>
            <person name="Biggel M."/>
        </authorList>
    </citation>
    <scope>NUCLEOTIDE SEQUENCE</scope>
    <source>
        <strain evidence="12">K204-1</strain>
    </source>
</reference>
<keyword evidence="11" id="KW-0460">Magnesium</keyword>
<organism evidence="12 13">
    <name type="scientific">Vagococcus lutrae</name>
    <dbReference type="NCBI Taxonomy" id="81947"/>
    <lineage>
        <taxon>Bacteria</taxon>
        <taxon>Bacillati</taxon>
        <taxon>Bacillota</taxon>
        <taxon>Bacilli</taxon>
        <taxon>Lactobacillales</taxon>
        <taxon>Enterococcaceae</taxon>
        <taxon>Vagococcus</taxon>
    </lineage>
</organism>
<keyword evidence="11" id="KW-0963">Cytoplasm</keyword>
<dbReference type="GO" id="GO:0004765">
    <property type="term" value="F:shikimate kinase activity"/>
    <property type="evidence" value="ECO:0007669"/>
    <property type="project" value="UniProtKB-UniRule"/>
</dbReference>
<keyword evidence="7 11" id="KW-0418">Kinase</keyword>
<dbReference type="InterPro" id="IPR023000">
    <property type="entry name" value="Shikimate_kinase_CS"/>
</dbReference>
<feature type="binding site" evidence="11">
    <location>
        <position position="32"/>
    </location>
    <ligand>
        <name>substrate</name>
    </ligand>
</feature>
<name>A0AAF0BC76_9ENTE</name>
<dbReference type="Proteomes" id="UP001179600">
    <property type="component" value="Chromosome"/>
</dbReference>
<dbReference type="SUPFAM" id="SSF52540">
    <property type="entry name" value="P-loop containing nucleoside triphosphate hydrolases"/>
    <property type="match status" value="1"/>
</dbReference>
<dbReference type="InterPro" id="IPR027417">
    <property type="entry name" value="P-loop_NTPase"/>
</dbReference>
<accession>A0AAF0BC76</accession>
<feature type="binding site" evidence="11">
    <location>
        <begin position="10"/>
        <end position="15"/>
    </location>
    <ligand>
        <name>ATP</name>
        <dbReference type="ChEBI" id="CHEBI:30616"/>
    </ligand>
</feature>
<keyword evidence="4 11" id="KW-0028">Amino-acid biosynthesis</keyword>
<dbReference type="CDD" id="cd00464">
    <property type="entry name" value="SK"/>
    <property type="match status" value="1"/>
</dbReference>
<dbReference type="AlphaFoldDB" id="A0AAF0BC76"/>
<keyword evidence="5 11" id="KW-0808">Transferase</keyword>
<feature type="binding site" evidence="11">
    <location>
        <position position="56"/>
    </location>
    <ligand>
        <name>substrate</name>
    </ligand>
</feature>
<dbReference type="InterPro" id="IPR000623">
    <property type="entry name" value="Shikimate_kinase/TSH1"/>
</dbReference>
<keyword evidence="8 11" id="KW-0067">ATP-binding</keyword>
<evidence type="ECO:0000313" key="13">
    <source>
        <dbReference type="Proteomes" id="UP001179600"/>
    </source>
</evidence>
<dbReference type="GO" id="GO:0005829">
    <property type="term" value="C:cytosol"/>
    <property type="evidence" value="ECO:0007669"/>
    <property type="project" value="TreeGrafter"/>
</dbReference>
<evidence type="ECO:0000256" key="3">
    <source>
        <dbReference type="ARBA" id="ARBA00012154"/>
    </source>
</evidence>
<dbReference type="GO" id="GO:0008652">
    <property type="term" value="P:amino acid biosynthetic process"/>
    <property type="evidence" value="ECO:0007669"/>
    <property type="project" value="UniProtKB-KW"/>
</dbReference>
<dbReference type="PROSITE" id="PS01128">
    <property type="entry name" value="SHIKIMATE_KINASE"/>
    <property type="match status" value="1"/>
</dbReference>
<comment type="function">
    <text evidence="11">Catalyzes the specific phosphorylation of the 3-hydroxyl group of shikimic acid using ATP as a cosubstrate.</text>
</comment>
<dbReference type="GO" id="GO:0000287">
    <property type="term" value="F:magnesium ion binding"/>
    <property type="evidence" value="ECO:0007669"/>
    <property type="project" value="UniProtKB-UniRule"/>
</dbReference>
<evidence type="ECO:0000256" key="2">
    <source>
        <dbReference type="ARBA" id="ARBA00006997"/>
    </source>
</evidence>
<evidence type="ECO:0000313" key="12">
    <source>
        <dbReference type="EMBL" id="WCG22338.1"/>
    </source>
</evidence>
<dbReference type="InterPro" id="IPR031322">
    <property type="entry name" value="Shikimate/glucono_kinase"/>
</dbReference>
<dbReference type="PANTHER" id="PTHR21087:SF16">
    <property type="entry name" value="SHIKIMATE KINASE 1, CHLOROPLASTIC"/>
    <property type="match status" value="1"/>
</dbReference>
<dbReference type="Gene3D" id="3.40.50.300">
    <property type="entry name" value="P-loop containing nucleotide triphosphate hydrolases"/>
    <property type="match status" value="1"/>
</dbReference>
<dbReference type="GO" id="GO:0005524">
    <property type="term" value="F:ATP binding"/>
    <property type="evidence" value="ECO:0007669"/>
    <property type="project" value="UniProtKB-UniRule"/>
</dbReference>
<evidence type="ECO:0000256" key="9">
    <source>
        <dbReference type="ARBA" id="ARBA00023141"/>
    </source>
</evidence>
<dbReference type="EMBL" id="CP116507">
    <property type="protein sequence ID" value="WCG22338.1"/>
    <property type="molecule type" value="Genomic_DNA"/>
</dbReference>
<gene>
    <name evidence="11" type="primary">aroK</name>
    <name evidence="12" type="ORF">PML95_08020</name>
</gene>
<dbReference type="EC" id="2.7.1.71" evidence="3 11"/>
<evidence type="ECO:0000256" key="5">
    <source>
        <dbReference type="ARBA" id="ARBA00022679"/>
    </source>
</evidence>
<dbReference type="PRINTS" id="PR01100">
    <property type="entry name" value="SHIKIMTKNASE"/>
</dbReference>
<sequence>MSIILIGFMAVGKSTIGQELAKMLQQPFIDLDEWIEKQEKQSISTLFDEKGEAYFRQCECQALKHWQNKPVVIATGGGIVTHNASRTLLKKHQNVIGLELEEAYLMKRLNNKDVQATRPLLKQQTPADILSLYRHRLAYYYEVTDNWFIYSSEQPDVVAKRIMLFLKDKTSV</sequence>
<feature type="binding site" evidence="11">
    <location>
        <position position="14"/>
    </location>
    <ligand>
        <name>Mg(2+)</name>
        <dbReference type="ChEBI" id="CHEBI:18420"/>
    </ligand>
</feature>
<dbReference type="HAMAP" id="MF_00109">
    <property type="entry name" value="Shikimate_kinase"/>
    <property type="match status" value="1"/>
</dbReference>
<dbReference type="RefSeq" id="WP_272163202.1">
    <property type="nucleotide sequence ID" value="NZ_CP116507.1"/>
</dbReference>
<evidence type="ECO:0000256" key="7">
    <source>
        <dbReference type="ARBA" id="ARBA00022777"/>
    </source>
</evidence>
<dbReference type="GO" id="GO:0009423">
    <property type="term" value="P:chorismate biosynthetic process"/>
    <property type="evidence" value="ECO:0007669"/>
    <property type="project" value="UniProtKB-UniRule"/>
</dbReference>
<comment type="similarity">
    <text evidence="2 11">Belongs to the shikimate kinase family.</text>
</comment>
<keyword evidence="11" id="KW-0479">Metal-binding</keyword>
<dbReference type="PANTHER" id="PTHR21087">
    <property type="entry name" value="SHIKIMATE KINASE"/>
    <property type="match status" value="1"/>
</dbReference>
<comment type="caution">
    <text evidence="11">Lacks conserved residue(s) required for the propagation of feature annotation.</text>
</comment>
<protein>
    <recommendedName>
        <fullName evidence="3 11">Shikimate kinase</fullName>
        <shortName evidence="11">SK</shortName>
        <ecNumber evidence="3 11">2.7.1.71</ecNumber>
    </recommendedName>
</protein>
<feature type="binding site" evidence="11">
    <location>
        <position position="136"/>
    </location>
    <ligand>
        <name>substrate</name>
    </ligand>
</feature>
<dbReference type="Pfam" id="PF01202">
    <property type="entry name" value="SKI"/>
    <property type="match status" value="1"/>
</dbReference>
<comment type="subunit">
    <text evidence="11">Monomer.</text>
</comment>
<feature type="binding site" evidence="11">
    <location>
        <position position="118"/>
    </location>
    <ligand>
        <name>ATP</name>
        <dbReference type="ChEBI" id="CHEBI:30616"/>
    </ligand>
</feature>
<evidence type="ECO:0000256" key="4">
    <source>
        <dbReference type="ARBA" id="ARBA00022605"/>
    </source>
</evidence>
<evidence type="ECO:0000256" key="11">
    <source>
        <dbReference type="HAMAP-Rule" id="MF_00109"/>
    </source>
</evidence>
<comment type="cofactor">
    <cofactor evidence="11">
        <name>Mg(2+)</name>
        <dbReference type="ChEBI" id="CHEBI:18420"/>
    </cofactor>
    <text evidence="11">Binds 1 Mg(2+) ion per subunit.</text>
</comment>
<proteinExistence type="inferred from homology"/>
<keyword evidence="6 11" id="KW-0547">Nucleotide-binding</keyword>
<comment type="catalytic activity">
    <reaction evidence="10 11">
        <text>shikimate + ATP = 3-phosphoshikimate + ADP + H(+)</text>
        <dbReference type="Rhea" id="RHEA:13121"/>
        <dbReference type="ChEBI" id="CHEBI:15378"/>
        <dbReference type="ChEBI" id="CHEBI:30616"/>
        <dbReference type="ChEBI" id="CHEBI:36208"/>
        <dbReference type="ChEBI" id="CHEBI:145989"/>
        <dbReference type="ChEBI" id="CHEBI:456216"/>
        <dbReference type="EC" id="2.7.1.71"/>
    </reaction>
</comment>
<evidence type="ECO:0000256" key="1">
    <source>
        <dbReference type="ARBA" id="ARBA00004842"/>
    </source>
</evidence>
<feature type="binding site" evidence="11">
    <location>
        <position position="77"/>
    </location>
    <ligand>
        <name>substrate</name>
    </ligand>
</feature>
<evidence type="ECO:0000256" key="10">
    <source>
        <dbReference type="ARBA" id="ARBA00048567"/>
    </source>
</evidence>
<comment type="subcellular location">
    <subcellularLocation>
        <location evidence="11">Cytoplasm</location>
    </subcellularLocation>
</comment>
<keyword evidence="9 11" id="KW-0057">Aromatic amino acid biosynthesis</keyword>
<dbReference type="GO" id="GO:0009073">
    <property type="term" value="P:aromatic amino acid family biosynthetic process"/>
    <property type="evidence" value="ECO:0007669"/>
    <property type="project" value="UniProtKB-KW"/>
</dbReference>
<evidence type="ECO:0000256" key="8">
    <source>
        <dbReference type="ARBA" id="ARBA00022840"/>
    </source>
</evidence>
<evidence type="ECO:0000256" key="6">
    <source>
        <dbReference type="ARBA" id="ARBA00022741"/>
    </source>
</evidence>
<comment type="pathway">
    <text evidence="1 11">Metabolic intermediate biosynthesis; chorismate biosynthesis; chorismate from D-erythrose 4-phosphate and phosphoenolpyruvate: step 5/7.</text>
</comment>